<evidence type="ECO:0000313" key="1">
    <source>
        <dbReference type="EMBL" id="QDU58228.1"/>
    </source>
</evidence>
<gene>
    <name evidence="1" type="ORF">Pan181_44610</name>
</gene>
<reference evidence="1 2" key="1">
    <citation type="submission" date="2019-02" db="EMBL/GenBank/DDBJ databases">
        <title>Deep-cultivation of Planctomycetes and their phenomic and genomic characterization uncovers novel biology.</title>
        <authorList>
            <person name="Wiegand S."/>
            <person name="Jogler M."/>
            <person name="Boedeker C."/>
            <person name="Pinto D."/>
            <person name="Vollmers J."/>
            <person name="Rivas-Marin E."/>
            <person name="Kohn T."/>
            <person name="Peeters S.H."/>
            <person name="Heuer A."/>
            <person name="Rast P."/>
            <person name="Oberbeckmann S."/>
            <person name="Bunk B."/>
            <person name="Jeske O."/>
            <person name="Meyerdierks A."/>
            <person name="Storesund J.E."/>
            <person name="Kallscheuer N."/>
            <person name="Luecker S."/>
            <person name="Lage O.M."/>
            <person name="Pohl T."/>
            <person name="Merkel B.J."/>
            <person name="Hornburger P."/>
            <person name="Mueller R.-W."/>
            <person name="Bruemmer F."/>
            <person name="Labrenz M."/>
            <person name="Spormann A.M."/>
            <person name="Op den Camp H."/>
            <person name="Overmann J."/>
            <person name="Amann R."/>
            <person name="Jetten M.S.M."/>
            <person name="Mascher T."/>
            <person name="Medema M.H."/>
            <person name="Devos D.P."/>
            <person name="Kaster A.-K."/>
            <person name="Ovreas L."/>
            <person name="Rohde M."/>
            <person name="Galperin M.Y."/>
            <person name="Jogler C."/>
        </authorList>
    </citation>
    <scope>NUCLEOTIDE SEQUENCE [LARGE SCALE GENOMIC DNA]</scope>
    <source>
        <strain evidence="1 2">Pan181</strain>
    </source>
</reference>
<dbReference type="AlphaFoldDB" id="A0A518AU20"/>
<proteinExistence type="predicted"/>
<dbReference type="KEGG" id="amuc:Pan181_44610"/>
<keyword evidence="2" id="KW-1185">Reference proteome</keyword>
<name>A0A518AU20_9BACT</name>
<dbReference type="Proteomes" id="UP000315750">
    <property type="component" value="Chromosome"/>
</dbReference>
<dbReference type="EMBL" id="CP036278">
    <property type="protein sequence ID" value="QDU58228.1"/>
    <property type="molecule type" value="Genomic_DNA"/>
</dbReference>
<organism evidence="1 2">
    <name type="scientific">Aeoliella mucimassa</name>
    <dbReference type="NCBI Taxonomy" id="2527972"/>
    <lineage>
        <taxon>Bacteria</taxon>
        <taxon>Pseudomonadati</taxon>
        <taxon>Planctomycetota</taxon>
        <taxon>Planctomycetia</taxon>
        <taxon>Pirellulales</taxon>
        <taxon>Lacipirellulaceae</taxon>
        <taxon>Aeoliella</taxon>
    </lineage>
</organism>
<evidence type="ECO:0000313" key="2">
    <source>
        <dbReference type="Proteomes" id="UP000315750"/>
    </source>
</evidence>
<accession>A0A518AU20</accession>
<sequence length="310" mass="34558">MTITSARAAEPTSIAHQLASVPDSLAHQYGARDDRGHSLDCLNPYQDDQHRILGVYHYLRDGVFHLALGESSDAVHWKFLAKLDTHASQGQLLQTPDGEYLLAYEKDAPNSCWIRIARYESFASLCQSEASRSIDIDRTLAPTAEGTPMIEHISEQDGEEVLDVRLHYYRNAEVDRLARGRLVAFEQWSAKPDASLNRKFTKLGARGNFGSRDLFSWAGEAYCLQEIQLAPQDWSSWRVYLCNPTGEPIEELKIQTHQGSRSFANPHAEPVTLSDGTRAVLVTAFMPSEGSAAGESGELLYLVRQPADRP</sequence>
<protein>
    <submittedName>
        <fullName evidence="1">Uncharacterized protein</fullName>
    </submittedName>
</protein>